<accession>A0A8X6IZ02</accession>
<dbReference type="Proteomes" id="UP000887013">
    <property type="component" value="Unassembled WGS sequence"/>
</dbReference>
<protein>
    <submittedName>
        <fullName evidence="1">Uncharacterized protein</fullName>
    </submittedName>
</protein>
<keyword evidence="2" id="KW-1185">Reference proteome</keyword>
<evidence type="ECO:0000313" key="2">
    <source>
        <dbReference type="Proteomes" id="UP000887013"/>
    </source>
</evidence>
<sequence>MVAPSVSLTTLHTEKKRLFSPLYLHSIHDVDLKMGSVRHLSRRTRPFESWGDNMRVVSYKAQPTLYIYSANLGNSPKVLYTYITSMYD</sequence>
<dbReference type="EMBL" id="BMAW01094706">
    <property type="protein sequence ID" value="GFS66979.1"/>
    <property type="molecule type" value="Genomic_DNA"/>
</dbReference>
<proteinExistence type="predicted"/>
<organism evidence="1 2">
    <name type="scientific">Nephila pilipes</name>
    <name type="common">Giant wood spider</name>
    <name type="synonym">Nephila maculata</name>
    <dbReference type="NCBI Taxonomy" id="299642"/>
    <lineage>
        <taxon>Eukaryota</taxon>
        <taxon>Metazoa</taxon>
        <taxon>Ecdysozoa</taxon>
        <taxon>Arthropoda</taxon>
        <taxon>Chelicerata</taxon>
        <taxon>Arachnida</taxon>
        <taxon>Araneae</taxon>
        <taxon>Araneomorphae</taxon>
        <taxon>Entelegynae</taxon>
        <taxon>Araneoidea</taxon>
        <taxon>Nephilidae</taxon>
        <taxon>Nephila</taxon>
    </lineage>
</organism>
<name>A0A8X6IZ02_NEPPI</name>
<dbReference type="AlphaFoldDB" id="A0A8X6IZ02"/>
<reference evidence="1" key="1">
    <citation type="submission" date="2020-08" db="EMBL/GenBank/DDBJ databases">
        <title>Multicomponent nature underlies the extraordinary mechanical properties of spider dragline silk.</title>
        <authorList>
            <person name="Kono N."/>
            <person name="Nakamura H."/>
            <person name="Mori M."/>
            <person name="Yoshida Y."/>
            <person name="Ohtoshi R."/>
            <person name="Malay A.D."/>
            <person name="Moran D.A.P."/>
            <person name="Tomita M."/>
            <person name="Numata K."/>
            <person name="Arakawa K."/>
        </authorList>
    </citation>
    <scope>NUCLEOTIDE SEQUENCE</scope>
</reference>
<evidence type="ECO:0000313" key="1">
    <source>
        <dbReference type="EMBL" id="GFS66979.1"/>
    </source>
</evidence>
<comment type="caution">
    <text evidence="1">The sequence shown here is derived from an EMBL/GenBank/DDBJ whole genome shotgun (WGS) entry which is preliminary data.</text>
</comment>
<gene>
    <name evidence="1" type="ORF">NPIL_700511</name>
</gene>